<evidence type="ECO:0000256" key="1">
    <source>
        <dbReference type="ARBA" id="ARBA00004651"/>
    </source>
</evidence>
<keyword evidence="8" id="KW-1185">Reference proteome</keyword>
<dbReference type="PANTHER" id="PTHR30250">
    <property type="entry name" value="PST FAMILY PREDICTED COLANIC ACID TRANSPORTER"/>
    <property type="match status" value="1"/>
</dbReference>
<dbReference type="GO" id="GO:0005886">
    <property type="term" value="C:plasma membrane"/>
    <property type="evidence" value="ECO:0007669"/>
    <property type="project" value="UniProtKB-SubCell"/>
</dbReference>
<evidence type="ECO:0000256" key="6">
    <source>
        <dbReference type="SAM" id="Phobius"/>
    </source>
</evidence>
<feature type="transmembrane region" description="Helical" evidence="6">
    <location>
        <begin position="30"/>
        <end position="50"/>
    </location>
</feature>
<accession>A0A853C9N4</accession>
<keyword evidence="2" id="KW-1003">Cell membrane</keyword>
<comment type="caution">
    <text evidence="7">The sequence shown here is derived from an EMBL/GenBank/DDBJ whole genome shotgun (WGS) entry which is preliminary data.</text>
</comment>
<feature type="transmembrane region" description="Helical" evidence="6">
    <location>
        <begin position="192"/>
        <end position="213"/>
    </location>
</feature>
<evidence type="ECO:0000256" key="2">
    <source>
        <dbReference type="ARBA" id="ARBA00022475"/>
    </source>
</evidence>
<feature type="transmembrane region" description="Helical" evidence="6">
    <location>
        <begin position="385"/>
        <end position="403"/>
    </location>
</feature>
<dbReference type="EMBL" id="JACBZT010000001">
    <property type="protein sequence ID" value="NYJ04645.1"/>
    <property type="molecule type" value="Genomic_DNA"/>
</dbReference>
<protein>
    <submittedName>
        <fullName evidence="7">O-antigen/teichoic acid export membrane protein</fullName>
    </submittedName>
</protein>
<evidence type="ECO:0000256" key="5">
    <source>
        <dbReference type="ARBA" id="ARBA00023136"/>
    </source>
</evidence>
<dbReference type="InterPro" id="IPR050833">
    <property type="entry name" value="Poly_Biosynth_Transport"/>
</dbReference>
<reference evidence="7 8" key="1">
    <citation type="submission" date="2020-07" db="EMBL/GenBank/DDBJ databases">
        <title>Sequencing the genomes of 1000 actinobacteria strains.</title>
        <authorList>
            <person name="Klenk H.-P."/>
        </authorList>
    </citation>
    <scope>NUCLEOTIDE SEQUENCE [LARGE SCALE GENOMIC DNA]</scope>
    <source>
        <strain evidence="7 8">DSM 104001</strain>
    </source>
</reference>
<feature type="transmembrane region" description="Helical" evidence="6">
    <location>
        <begin position="409"/>
        <end position="429"/>
    </location>
</feature>
<comment type="subcellular location">
    <subcellularLocation>
        <location evidence="1">Cell membrane</location>
        <topology evidence="1">Multi-pass membrane protein</topology>
    </subcellularLocation>
</comment>
<keyword evidence="3 6" id="KW-0812">Transmembrane</keyword>
<sequence>MHDHASGTAHARRAVDVLTAPGRRGIAASLSWVGVAVALAGVLTFGYLAIVTRALPSVDYGWFGAYWSLTLVVAMGAFQPVEVELARLTHLRGTTRPLPPGSLTTLAGVMGGTLLVVLAGAPLLLPALGDEPGLYAALLAVCVVSAGQFLLRGLLLGRGAYGTHGSVLLLDALLRVLLAAAVAAWLPTSAATFGWTVPIAVAVAHLPLLVVLLRRSAPRPLPPAAAPTSRGAVARAVGALVVGSLCAQVLLNAAPVLVAGLATPAEQTDAARFIASFALVRLPLFVAVPLQSALIPSLAELDRRGDAPALRRVAGRLLGGGVLLAVTGGLLGLVVGPALVSLFFGSRYALPAPDMAVLATGTGLSIGLLVASQALVAAARHRDAALAWCTGLAAGAVVFAIVPDLVERASWAFTTGCAVAFAVAAVLLLRRATTAVPAPDPA</sequence>
<organism evidence="7 8">
    <name type="scientific">Petropleomorpha daqingensis</name>
    <dbReference type="NCBI Taxonomy" id="2026353"/>
    <lineage>
        <taxon>Bacteria</taxon>
        <taxon>Bacillati</taxon>
        <taxon>Actinomycetota</taxon>
        <taxon>Actinomycetes</taxon>
        <taxon>Geodermatophilales</taxon>
        <taxon>Geodermatophilaceae</taxon>
        <taxon>Petropleomorpha</taxon>
    </lineage>
</organism>
<feature type="transmembrane region" description="Helical" evidence="6">
    <location>
        <begin position="356"/>
        <end position="378"/>
    </location>
</feature>
<feature type="transmembrane region" description="Helical" evidence="6">
    <location>
        <begin position="273"/>
        <end position="296"/>
    </location>
</feature>
<evidence type="ECO:0000256" key="3">
    <source>
        <dbReference type="ARBA" id="ARBA00022692"/>
    </source>
</evidence>
<evidence type="ECO:0000313" key="8">
    <source>
        <dbReference type="Proteomes" id="UP000541969"/>
    </source>
</evidence>
<feature type="transmembrane region" description="Helical" evidence="6">
    <location>
        <begin position="167"/>
        <end position="186"/>
    </location>
</feature>
<gene>
    <name evidence="7" type="ORF">GGQ55_000923</name>
</gene>
<evidence type="ECO:0000256" key="4">
    <source>
        <dbReference type="ARBA" id="ARBA00022989"/>
    </source>
</evidence>
<feature type="transmembrane region" description="Helical" evidence="6">
    <location>
        <begin position="62"/>
        <end position="81"/>
    </location>
</feature>
<keyword evidence="5 6" id="KW-0472">Membrane</keyword>
<name>A0A853C9N4_9ACTN</name>
<feature type="transmembrane region" description="Helical" evidence="6">
    <location>
        <begin position="233"/>
        <end position="253"/>
    </location>
</feature>
<feature type="transmembrane region" description="Helical" evidence="6">
    <location>
        <begin position="102"/>
        <end position="128"/>
    </location>
</feature>
<dbReference type="Proteomes" id="UP000541969">
    <property type="component" value="Unassembled WGS sequence"/>
</dbReference>
<dbReference type="RefSeq" id="WP_179715338.1">
    <property type="nucleotide sequence ID" value="NZ_JACBZT010000001.1"/>
</dbReference>
<dbReference type="PANTHER" id="PTHR30250:SF11">
    <property type="entry name" value="O-ANTIGEN TRANSPORTER-RELATED"/>
    <property type="match status" value="1"/>
</dbReference>
<evidence type="ECO:0000313" key="7">
    <source>
        <dbReference type="EMBL" id="NYJ04645.1"/>
    </source>
</evidence>
<proteinExistence type="predicted"/>
<feature type="transmembrane region" description="Helical" evidence="6">
    <location>
        <begin position="134"/>
        <end position="155"/>
    </location>
</feature>
<dbReference type="AlphaFoldDB" id="A0A853C9N4"/>
<feature type="transmembrane region" description="Helical" evidence="6">
    <location>
        <begin position="317"/>
        <end position="344"/>
    </location>
</feature>
<keyword evidence="4 6" id="KW-1133">Transmembrane helix</keyword>